<accession>A0ABV1KHX8</accession>
<dbReference type="Proteomes" id="UP001494902">
    <property type="component" value="Unassembled WGS sequence"/>
</dbReference>
<keyword evidence="1" id="KW-0472">Membrane</keyword>
<evidence type="ECO:0000256" key="1">
    <source>
        <dbReference type="SAM" id="Phobius"/>
    </source>
</evidence>
<evidence type="ECO:0000313" key="3">
    <source>
        <dbReference type="Proteomes" id="UP001494902"/>
    </source>
</evidence>
<comment type="caution">
    <text evidence="2">The sequence shown here is derived from an EMBL/GenBank/DDBJ whole genome shotgun (WGS) entry which is preliminary data.</text>
</comment>
<keyword evidence="1" id="KW-1133">Transmembrane helix</keyword>
<keyword evidence="1" id="KW-0812">Transmembrane</keyword>
<protein>
    <submittedName>
        <fullName evidence="2">Uncharacterized protein</fullName>
    </submittedName>
</protein>
<name>A0ABV1KHX8_9PSEU</name>
<reference evidence="2 3" key="1">
    <citation type="submission" date="2024-03" db="EMBL/GenBank/DDBJ databases">
        <title>Draft genome sequence of Pseudonocardia nematodicida JCM 31783.</title>
        <authorList>
            <person name="Butdee W."/>
            <person name="Duangmal K."/>
        </authorList>
    </citation>
    <scope>NUCLEOTIDE SEQUENCE [LARGE SCALE GENOMIC DNA]</scope>
    <source>
        <strain evidence="2 3">JCM 31783</strain>
    </source>
</reference>
<gene>
    <name evidence="2" type="ORF">WIS52_26650</name>
</gene>
<dbReference type="RefSeq" id="WP_349301139.1">
    <property type="nucleotide sequence ID" value="NZ_JBEDNQ010000013.1"/>
</dbReference>
<sequence length="212" mass="22767">MSGRDGHSVGREQQVLSQIEHDMNDFVTGAPTERLPTLIRTRRGYRVHDPALLADTSYVIDDKGDLVYTKLPAGAMTATAILGSVAVALTVGDNSWGWSIAVLVLTLPVALAAVLGVLSAIHAVTDPVRAYRRRFGHDRFARDVTDRTSADWALCARAERIAASPSWQAGRIDPTRTLGGLLWTAVAGAETWAADALRAIDQPRTGPDLTSV</sequence>
<evidence type="ECO:0000313" key="2">
    <source>
        <dbReference type="EMBL" id="MEQ3554065.1"/>
    </source>
</evidence>
<keyword evidence="3" id="KW-1185">Reference proteome</keyword>
<feature type="transmembrane region" description="Helical" evidence="1">
    <location>
        <begin position="98"/>
        <end position="124"/>
    </location>
</feature>
<dbReference type="EMBL" id="JBEDNQ010000013">
    <property type="protein sequence ID" value="MEQ3554065.1"/>
    <property type="molecule type" value="Genomic_DNA"/>
</dbReference>
<organism evidence="2 3">
    <name type="scientific">Pseudonocardia nematodicida</name>
    <dbReference type="NCBI Taxonomy" id="1206997"/>
    <lineage>
        <taxon>Bacteria</taxon>
        <taxon>Bacillati</taxon>
        <taxon>Actinomycetota</taxon>
        <taxon>Actinomycetes</taxon>
        <taxon>Pseudonocardiales</taxon>
        <taxon>Pseudonocardiaceae</taxon>
        <taxon>Pseudonocardia</taxon>
    </lineage>
</organism>
<feature type="transmembrane region" description="Helical" evidence="1">
    <location>
        <begin position="73"/>
        <end position="92"/>
    </location>
</feature>
<proteinExistence type="predicted"/>